<proteinExistence type="predicted"/>
<dbReference type="RefSeq" id="XP_069203479.1">
    <property type="nucleotide sequence ID" value="XM_069347635.1"/>
</dbReference>
<evidence type="ECO:0008006" key="4">
    <source>
        <dbReference type="Google" id="ProtNLM"/>
    </source>
</evidence>
<gene>
    <name evidence="2" type="ORF">AAFC00_000901</name>
</gene>
<name>A0ABR3PM95_9PEZI</name>
<comment type="caution">
    <text evidence="2">The sequence shown here is derived from an EMBL/GenBank/DDBJ whole genome shotgun (WGS) entry which is preliminary data.</text>
</comment>
<feature type="compositionally biased region" description="Basic and acidic residues" evidence="1">
    <location>
        <begin position="504"/>
        <end position="519"/>
    </location>
</feature>
<organism evidence="2 3">
    <name type="scientific">Neodothiora populina</name>
    <dbReference type="NCBI Taxonomy" id="2781224"/>
    <lineage>
        <taxon>Eukaryota</taxon>
        <taxon>Fungi</taxon>
        <taxon>Dikarya</taxon>
        <taxon>Ascomycota</taxon>
        <taxon>Pezizomycotina</taxon>
        <taxon>Dothideomycetes</taxon>
        <taxon>Dothideomycetidae</taxon>
        <taxon>Dothideales</taxon>
        <taxon>Dothioraceae</taxon>
        <taxon>Neodothiora</taxon>
    </lineage>
</organism>
<dbReference type="GeneID" id="95974604"/>
<reference evidence="2 3" key="1">
    <citation type="submission" date="2024-07" db="EMBL/GenBank/DDBJ databases">
        <title>Draft sequence of the Neodothiora populina.</title>
        <authorList>
            <person name="Drown D.D."/>
            <person name="Schuette U.S."/>
            <person name="Buechlein A.B."/>
            <person name="Rusch D.R."/>
            <person name="Winton L.W."/>
            <person name="Adams G.A."/>
        </authorList>
    </citation>
    <scope>NUCLEOTIDE SEQUENCE [LARGE SCALE GENOMIC DNA]</scope>
    <source>
        <strain evidence="2 3">CPC 39397</strain>
    </source>
</reference>
<accession>A0ABR3PM95</accession>
<feature type="compositionally biased region" description="Basic and acidic residues" evidence="1">
    <location>
        <begin position="526"/>
        <end position="535"/>
    </location>
</feature>
<dbReference type="EMBL" id="JBFMKM010000003">
    <property type="protein sequence ID" value="KAL1310630.1"/>
    <property type="molecule type" value="Genomic_DNA"/>
</dbReference>
<keyword evidence="3" id="KW-1185">Reference proteome</keyword>
<feature type="region of interest" description="Disordered" evidence="1">
    <location>
        <begin position="1"/>
        <end position="37"/>
    </location>
</feature>
<evidence type="ECO:0000313" key="3">
    <source>
        <dbReference type="Proteomes" id="UP001562354"/>
    </source>
</evidence>
<feature type="compositionally biased region" description="Acidic residues" evidence="1">
    <location>
        <begin position="558"/>
        <end position="568"/>
    </location>
</feature>
<evidence type="ECO:0000256" key="1">
    <source>
        <dbReference type="SAM" id="MobiDB-lite"/>
    </source>
</evidence>
<dbReference type="Proteomes" id="UP001562354">
    <property type="component" value="Unassembled WGS sequence"/>
</dbReference>
<protein>
    <recommendedName>
        <fullName evidence="4">Peroxin/Ferlin domain-containing protein</fullName>
    </recommendedName>
</protein>
<evidence type="ECO:0000313" key="2">
    <source>
        <dbReference type="EMBL" id="KAL1310630.1"/>
    </source>
</evidence>
<sequence length="585" mass="66065">MSAAVSVPAATQAGPSKATRDLDEIPPPPSRATTATGRTISLVDHTASVSADGVHEVEEEADDTLSPANSLNRRWTKQSLHQSLAHRKYAKYQEDKLFIPQSRTSETGTYASSTGDQSYVKWGKKKVKGLLKTKRQFQIARKEEAVIDILWENQRGWWAFGVPHFSSKSLLNFDPKAWLNEHRKPSPVNITNAQVPDPNWEWAWESWYVDMSRDVDEEGWEYSFSFNRGFSWHGNHPWGHSWVRRRRWLRKRVRKQHRGDPGRGRLGDAHNMNTDYFTIHPSNNLSRTNSLVPSTLLKKAQSRMEEEYNEEPTEIKDIGTLMAHLRRAALDREKIVLVRYFIENAGEDVYYLEEQMPKIMALCVFQDSRRQLLSMLMEKCDKASRHREDHAERGEVEGPLEKRRIDNLMRAIAAAGDQVKKLEYWSDQRELVHEGKAGKAPDGGEGWGSEWHGLDQSGPGGNARSTAKEKGKSRQAVVDEDSREQISPPDSDSDSDSEPGGFSEKSKGGEHPHGQHGEEASSSAERGTERNKSDSSKPTQSGSKEESSSDPTYVTAEETTEDDGEGSDPETKLSKQKTGSSHEKW</sequence>
<feature type="region of interest" description="Disordered" evidence="1">
    <location>
        <begin position="434"/>
        <end position="585"/>
    </location>
</feature>